<dbReference type="FunFam" id="3.40.30.10:FF:000035">
    <property type="entry name" value="hematopoietic prostaglandin D synthase"/>
    <property type="match status" value="1"/>
</dbReference>
<name>A0A6F9DL06_9ASCI</name>
<dbReference type="EC" id="2.5.1.18" evidence="1"/>
<feature type="domain" description="GST N-terminal" evidence="4">
    <location>
        <begin position="2"/>
        <end position="79"/>
    </location>
</feature>
<evidence type="ECO:0000256" key="3">
    <source>
        <dbReference type="ARBA" id="ARBA00047960"/>
    </source>
</evidence>
<dbReference type="EMBL" id="LR787957">
    <property type="protein sequence ID" value="CAB3263819.1"/>
    <property type="molecule type" value="mRNA"/>
</dbReference>
<organism evidence="5">
    <name type="scientific">Phallusia mammillata</name>
    <dbReference type="NCBI Taxonomy" id="59560"/>
    <lineage>
        <taxon>Eukaryota</taxon>
        <taxon>Metazoa</taxon>
        <taxon>Chordata</taxon>
        <taxon>Tunicata</taxon>
        <taxon>Ascidiacea</taxon>
        <taxon>Phlebobranchia</taxon>
        <taxon>Ascidiidae</taxon>
        <taxon>Phallusia</taxon>
    </lineage>
</organism>
<dbReference type="SUPFAM" id="SSF52833">
    <property type="entry name" value="Thioredoxin-like"/>
    <property type="match status" value="1"/>
</dbReference>
<dbReference type="CDD" id="cd03039">
    <property type="entry name" value="GST_N_Sigma_like"/>
    <property type="match status" value="1"/>
</dbReference>
<keyword evidence="2 5" id="KW-0808">Transferase</keyword>
<dbReference type="InterPro" id="IPR004045">
    <property type="entry name" value="Glutathione_S-Trfase_N"/>
</dbReference>
<evidence type="ECO:0000313" key="5">
    <source>
        <dbReference type="EMBL" id="CAB3263819.1"/>
    </source>
</evidence>
<comment type="catalytic activity">
    <reaction evidence="3">
        <text>RX + glutathione = an S-substituted glutathione + a halide anion + H(+)</text>
        <dbReference type="Rhea" id="RHEA:16437"/>
        <dbReference type="ChEBI" id="CHEBI:15378"/>
        <dbReference type="ChEBI" id="CHEBI:16042"/>
        <dbReference type="ChEBI" id="CHEBI:17792"/>
        <dbReference type="ChEBI" id="CHEBI:57925"/>
        <dbReference type="ChEBI" id="CHEBI:90779"/>
        <dbReference type="EC" id="2.5.1.18"/>
    </reaction>
</comment>
<dbReference type="InterPro" id="IPR036249">
    <property type="entry name" value="Thioredoxin-like_sf"/>
</dbReference>
<gene>
    <name evidence="5" type="primary">Mgst1-003</name>
</gene>
<dbReference type="Pfam" id="PF02798">
    <property type="entry name" value="GST_N"/>
    <property type="match status" value="1"/>
</dbReference>
<dbReference type="InterPro" id="IPR040079">
    <property type="entry name" value="Glutathione_S-Trfase"/>
</dbReference>
<dbReference type="PANTHER" id="PTHR11571:SF224">
    <property type="entry name" value="HEMATOPOIETIC PROSTAGLANDIN D SYNTHASE"/>
    <property type="match status" value="1"/>
</dbReference>
<reference evidence="5" key="1">
    <citation type="submission" date="2020-04" db="EMBL/GenBank/DDBJ databases">
        <authorList>
            <person name="Neveu A P."/>
        </authorList>
    </citation>
    <scope>NUCLEOTIDE SEQUENCE</scope>
    <source>
        <tissue evidence="5">Whole embryo</tissue>
    </source>
</reference>
<dbReference type="GO" id="GO:0006749">
    <property type="term" value="P:glutathione metabolic process"/>
    <property type="evidence" value="ECO:0007669"/>
    <property type="project" value="TreeGrafter"/>
</dbReference>
<dbReference type="InterPro" id="IPR050213">
    <property type="entry name" value="GST_superfamily"/>
</dbReference>
<dbReference type="PROSITE" id="PS50404">
    <property type="entry name" value="GST_NTER"/>
    <property type="match status" value="1"/>
</dbReference>
<dbReference type="SFLD" id="SFLDS00019">
    <property type="entry name" value="Glutathione_Transferase_(cytos"/>
    <property type="match status" value="1"/>
</dbReference>
<dbReference type="Gene3D" id="1.20.1050.130">
    <property type="match status" value="1"/>
</dbReference>
<dbReference type="GO" id="GO:0004364">
    <property type="term" value="F:glutathione transferase activity"/>
    <property type="evidence" value="ECO:0007669"/>
    <property type="project" value="UniProtKB-EC"/>
</dbReference>
<dbReference type="AlphaFoldDB" id="A0A6F9DL06"/>
<protein>
    <recommendedName>
        <fullName evidence="1">glutathione transferase</fullName>
        <ecNumber evidence="1">2.5.1.18</ecNumber>
    </recommendedName>
</protein>
<dbReference type="PANTHER" id="PTHR11571">
    <property type="entry name" value="GLUTATHIONE S-TRANSFERASE"/>
    <property type="match status" value="1"/>
</dbReference>
<sequence length="167" mass="19447">MPAYKLTYFDVRGLAEMSRYVFAEAGVQYEDVRIKSDDWPKLKPSTPFGKMPYLSVDGKEVAHSRAIVRFLGREFRLDGGDSLTAARLDVWIEQLFETYSSMPWTEEDEDQKAKLLATWEKETLAPKLEKLGGNKCGWRSFFPWQGCFHFGFCHFANLRIYERKVEP</sequence>
<evidence type="ECO:0000259" key="4">
    <source>
        <dbReference type="PROSITE" id="PS50404"/>
    </source>
</evidence>
<evidence type="ECO:0000256" key="2">
    <source>
        <dbReference type="ARBA" id="ARBA00022679"/>
    </source>
</evidence>
<proteinExistence type="evidence at transcript level"/>
<accession>A0A6F9DL06</accession>
<evidence type="ECO:0000256" key="1">
    <source>
        <dbReference type="ARBA" id="ARBA00012452"/>
    </source>
</evidence>